<protein>
    <submittedName>
        <fullName evidence="1">Uncharacterized protein</fullName>
    </submittedName>
</protein>
<dbReference type="Proteomes" id="UP000241426">
    <property type="component" value="Unassembled WGS sequence"/>
</dbReference>
<evidence type="ECO:0000313" key="1">
    <source>
        <dbReference type="EMBL" id="PSV00901.1"/>
    </source>
</evidence>
<gene>
    <name evidence="1" type="ORF">C9J27_02420</name>
</gene>
<name>A0A2T3KM87_9GAMM</name>
<comment type="caution">
    <text evidence="1">The sequence shown here is derived from an EMBL/GenBank/DDBJ whole genome shotgun (WGS) entry which is preliminary data.</text>
</comment>
<organism evidence="1 2">
    <name type="scientific">Photobacterium kishitanii</name>
    <dbReference type="NCBI Taxonomy" id="318456"/>
    <lineage>
        <taxon>Bacteria</taxon>
        <taxon>Pseudomonadati</taxon>
        <taxon>Pseudomonadota</taxon>
        <taxon>Gammaproteobacteria</taxon>
        <taxon>Vibrionales</taxon>
        <taxon>Vibrionaceae</taxon>
        <taxon>Photobacterium</taxon>
    </lineage>
</organism>
<dbReference type="EMBL" id="PYNF01000002">
    <property type="protein sequence ID" value="PSV00901.1"/>
    <property type="molecule type" value="Genomic_DNA"/>
</dbReference>
<sequence length="189" mass="21443">MINIKDLKSAGNTEWLKKIASISDSGWTMNPISSECAVNAKVCIVNPTEKHKMLIGYLDLDYVKRISDELDEKGLSIEERVALVAKSYSNYSKSINWNKDIELHETLLITALCYYFKTNSYKRSILELGDQDLGVMIVLYPDGKHNYIVRPVGMTTDAASSPTEMFDILDIVIKNDLSKKMIKKKNLKK</sequence>
<proteinExistence type="predicted"/>
<accession>A0A2T3KM87</accession>
<reference evidence="1 2" key="1">
    <citation type="submission" date="2018-01" db="EMBL/GenBank/DDBJ databases">
        <title>Whole genome sequencing of Histamine producing bacteria.</title>
        <authorList>
            <person name="Butler K."/>
        </authorList>
    </citation>
    <scope>NUCLEOTIDE SEQUENCE [LARGE SCALE GENOMIC DNA]</scope>
    <source>
        <strain evidence="1 2">FS-7.2</strain>
    </source>
</reference>
<dbReference type="AlphaFoldDB" id="A0A2T3KM87"/>
<evidence type="ECO:0000313" key="2">
    <source>
        <dbReference type="Proteomes" id="UP000241426"/>
    </source>
</evidence>
<dbReference type="RefSeq" id="WP_107288628.1">
    <property type="nucleotide sequence ID" value="NZ_PYNF01000002.1"/>
</dbReference>